<evidence type="ECO:0000259" key="2">
    <source>
        <dbReference type="Pfam" id="PF25876"/>
    </source>
</evidence>
<comment type="caution">
    <text evidence="5">The sequence shown here is derived from an EMBL/GenBank/DDBJ whole genome shotgun (WGS) entry which is preliminary data.</text>
</comment>
<gene>
    <name evidence="5" type="ORF">HNQ65_001711</name>
</gene>
<dbReference type="Pfam" id="PF25876">
    <property type="entry name" value="HH_MFP_RND"/>
    <property type="match status" value="1"/>
</dbReference>
<dbReference type="InterPro" id="IPR058624">
    <property type="entry name" value="MdtA-like_HH"/>
</dbReference>
<reference evidence="5 6" key="1">
    <citation type="submission" date="2020-08" db="EMBL/GenBank/DDBJ databases">
        <title>Genomic Encyclopedia of Type Strains, Phase IV (KMG-IV): sequencing the most valuable type-strain genomes for metagenomic binning, comparative biology and taxonomic classification.</title>
        <authorList>
            <person name="Goeker M."/>
        </authorList>
    </citation>
    <scope>NUCLEOTIDE SEQUENCE [LARGE SCALE GENOMIC DNA]</scope>
    <source>
        <strain evidence="5 6">DSM 12252</strain>
    </source>
</reference>
<evidence type="ECO:0000313" key="6">
    <source>
        <dbReference type="Proteomes" id="UP000590740"/>
    </source>
</evidence>
<feature type="domain" description="Multidrug resistance protein MdtA-like beta-barrel" evidence="4">
    <location>
        <begin position="185"/>
        <end position="265"/>
    </location>
</feature>
<dbReference type="PANTHER" id="PTHR30158">
    <property type="entry name" value="ACRA/E-RELATED COMPONENT OF DRUG EFFLUX TRANSPORTER"/>
    <property type="match status" value="1"/>
</dbReference>
<dbReference type="Pfam" id="PF25917">
    <property type="entry name" value="BSH_RND"/>
    <property type="match status" value="1"/>
</dbReference>
<dbReference type="GO" id="GO:0030313">
    <property type="term" value="C:cell envelope"/>
    <property type="evidence" value="ECO:0007669"/>
    <property type="project" value="UniProtKB-SubCell"/>
</dbReference>
<dbReference type="Gene3D" id="2.40.30.170">
    <property type="match status" value="1"/>
</dbReference>
<dbReference type="InterPro" id="IPR006143">
    <property type="entry name" value="RND_pump_MFP"/>
</dbReference>
<dbReference type="Pfam" id="PF25944">
    <property type="entry name" value="Beta-barrel_RND"/>
    <property type="match status" value="1"/>
</dbReference>
<dbReference type="PANTHER" id="PTHR30158:SF23">
    <property type="entry name" value="MULTIDRUG RESISTANCE PROTEIN MEXA"/>
    <property type="match status" value="1"/>
</dbReference>
<proteinExistence type="inferred from homology"/>
<evidence type="ECO:0000256" key="1">
    <source>
        <dbReference type="ARBA" id="ARBA00009477"/>
    </source>
</evidence>
<dbReference type="InterPro" id="IPR058626">
    <property type="entry name" value="MdtA-like_b-barrel"/>
</dbReference>
<name>A0A7W8DJH0_9BACT</name>
<dbReference type="Gene3D" id="2.40.420.20">
    <property type="match status" value="1"/>
</dbReference>
<dbReference type="GO" id="GO:0005886">
    <property type="term" value="C:plasma membrane"/>
    <property type="evidence" value="ECO:0007669"/>
    <property type="project" value="TreeGrafter"/>
</dbReference>
<dbReference type="EMBL" id="JACHIG010000003">
    <property type="protein sequence ID" value="MBB5032134.1"/>
    <property type="molecule type" value="Genomic_DNA"/>
</dbReference>
<dbReference type="GO" id="GO:0046677">
    <property type="term" value="P:response to antibiotic"/>
    <property type="evidence" value="ECO:0007669"/>
    <property type="project" value="TreeGrafter"/>
</dbReference>
<dbReference type="NCBIfam" id="TIGR01730">
    <property type="entry name" value="RND_mfp"/>
    <property type="match status" value="1"/>
</dbReference>
<accession>A0A7W8DJH0</accession>
<dbReference type="SUPFAM" id="SSF111369">
    <property type="entry name" value="HlyD-like secretion proteins"/>
    <property type="match status" value="1"/>
</dbReference>
<sequence>MCVGLVASIILSGCHKHVEHVEEEEKSQLILTKPLVQDTVVTREYVCQIRSNRNIEVRALERGYLESIFVKEGQLVKEGEPMFKILPLVYQAELKSKEAEAQVAKVEYENTERLTKQNVVSDKELAMAKAKYEQRLAEVGLAQAHLGFTNFKAPFSGLIDRLRVRNGSLLDEGDLLTTLSDNSEMWVYFNVPEAEYLDYMSQEQPEERKKVSLVMANGAVFKESGRINVIEAEFNNQTGTIPFRADFPNPDRLLRHGETGNIRMKKLVKGALLIPQKSTFEVLDHHYVFVVGKDEIVKQERIHIVEEVEDLFIVAPGSVSENDRIIFEGLRDAHDGEKATDYEFEEPKEAFKKLKLKAE</sequence>
<feature type="domain" description="Multidrug resistance protein MdtA-like barrel-sandwich hybrid" evidence="3">
    <location>
        <begin position="53"/>
        <end position="174"/>
    </location>
</feature>
<dbReference type="Gene3D" id="1.10.287.470">
    <property type="entry name" value="Helix hairpin bin"/>
    <property type="match status" value="1"/>
</dbReference>
<dbReference type="GO" id="GO:0022857">
    <property type="term" value="F:transmembrane transporter activity"/>
    <property type="evidence" value="ECO:0007669"/>
    <property type="project" value="InterPro"/>
</dbReference>
<protein>
    <submittedName>
        <fullName evidence="5">Membrane fusion protein (Multidrug efflux system)</fullName>
    </submittedName>
</protein>
<dbReference type="RefSeq" id="WP_221306085.1">
    <property type="nucleotide sequence ID" value="NZ_JACHIG010000003.1"/>
</dbReference>
<dbReference type="Gene3D" id="2.40.50.100">
    <property type="match status" value="1"/>
</dbReference>
<keyword evidence="6" id="KW-1185">Reference proteome</keyword>
<dbReference type="InterPro" id="IPR058625">
    <property type="entry name" value="MdtA-like_BSH"/>
</dbReference>
<evidence type="ECO:0000313" key="5">
    <source>
        <dbReference type="EMBL" id="MBB5032134.1"/>
    </source>
</evidence>
<feature type="domain" description="Multidrug resistance protein MdtA-like alpha-helical hairpin" evidence="2">
    <location>
        <begin position="89"/>
        <end position="146"/>
    </location>
</feature>
<dbReference type="Proteomes" id="UP000590740">
    <property type="component" value="Unassembled WGS sequence"/>
</dbReference>
<evidence type="ECO:0000259" key="3">
    <source>
        <dbReference type="Pfam" id="PF25917"/>
    </source>
</evidence>
<evidence type="ECO:0000259" key="4">
    <source>
        <dbReference type="Pfam" id="PF25944"/>
    </source>
</evidence>
<organism evidence="5 6">
    <name type="scientific">Prosthecobacter vanneervenii</name>
    <dbReference type="NCBI Taxonomy" id="48466"/>
    <lineage>
        <taxon>Bacteria</taxon>
        <taxon>Pseudomonadati</taxon>
        <taxon>Verrucomicrobiota</taxon>
        <taxon>Verrucomicrobiia</taxon>
        <taxon>Verrucomicrobiales</taxon>
        <taxon>Verrucomicrobiaceae</taxon>
        <taxon>Prosthecobacter</taxon>
    </lineage>
</organism>
<dbReference type="AlphaFoldDB" id="A0A7W8DJH0"/>
<comment type="similarity">
    <text evidence="1">Belongs to the membrane fusion protein (MFP) (TC 8.A.1) family.</text>
</comment>